<dbReference type="OrthoDB" id="1446480at2"/>
<evidence type="ECO:0000313" key="2">
    <source>
        <dbReference type="Proteomes" id="UP000245429"/>
    </source>
</evidence>
<keyword evidence="2" id="KW-1185">Reference proteome</keyword>
<dbReference type="PROSITE" id="PS51257">
    <property type="entry name" value="PROKAR_LIPOPROTEIN"/>
    <property type="match status" value="1"/>
</dbReference>
<dbReference type="RefSeq" id="WP_109568943.1">
    <property type="nucleotide sequence ID" value="NZ_CP029463.1"/>
</dbReference>
<evidence type="ECO:0008006" key="3">
    <source>
        <dbReference type="Google" id="ProtNLM"/>
    </source>
</evidence>
<sequence length="158" mass="17597">MKTLATFILGLMTLTGCNCQKAVTEKENITSQEIMKQQTIPVLEYEAFTRGFYQKITVTDQKVSVVTTRNGKAVVTPISDKDWEELQSLYATVDKEGLATLESPTQKRFYDGAPIANLRVIDGDKIYESAAFDGGFPPQAIEKIVNKLIEVADNIKEQ</sequence>
<organism evidence="1 2">
    <name type="scientific">Flavobacterium sediminis</name>
    <dbReference type="NCBI Taxonomy" id="2201181"/>
    <lineage>
        <taxon>Bacteria</taxon>
        <taxon>Pseudomonadati</taxon>
        <taxon>Bacteroidota</taxon>
        <taxon>Flavobacteriia</taxon>
        <taxon>Flavobacteriales</taxon>
        <taxon>Flavobacteriaceae</taxon>
        <taxon>Flavobacterium</taxon>
    </lineage>
</organism>
<dbReference type="Proteomes" id="UP000245429">
    <property type="component" value="Chromosome"/>
</dbReference>
<proteinExistence type="predicted"/>
<reference evidence="1 2" key="1">
    <citation type="submission" date="2018-05" db="EMBL/GenBank/DDBJ databases">
        <title>Flavobacterium sp. MEBiC07310.</title>
        <authorList>
            <person name="Baek K."/>
        </authorList>
    </citation>
    <scope>NUCLEOTIDE SEQUENCE [LARGE SCALE GENOMIC DNA]</scope>
    <source>
        <strain evidence="1 2">MEBiC07310</strain>
    </source>
</reference>
<evidence type="ECO:0000313" key="1">
    <source>
        <dbReference type="EMBL" id="AWM13575.1"/>
    </source>
</evidence>
<name>A0A2U8QUV5_9FLAO</name>
<dbReference type="EMBL" id="CP029463">
    <property type="protein sequence ID" value="AWM13575.1"/>
    <property type="molecule type" value="Genomic_DNA"/>
</dbReference>
<dbReference type="AlphaFoldDB" id="A0A2U8QUV5"/>
<dbReference type="KEGG" id="fse:DI487_06675"/>
<accession>A0A2U8QUV5</accession>
<gene>
    <name evidence="1" type="ORF">DI487_06675</name>
</gene>
<protein>
    <recommendedName>
        <fullName evidence="3">Lipoprotein</fullName>
    </recommendedName>
</protein>